<evidence type="ECO:0000313" key="4">
    <source>
        <dbReference type="Proteomes" id="UP000831327"/>
    </source>
</evidence>
<dbReference type="RefSeq" id="WP_244459644.1">
    <property type="nucleotide sequence ID" value="NZ_AP025637.1"/>
</dbReference>
<dbReference type="Proteomes" id="UP000831327">
    <property type="component" value="Chromosome"/>
</dbReference>
<keyword evidence="1" id="KW-0732">Signal</keyword>
<organism evidence="3 4">
    <name type="scientific">Roseomonas fluvialis</name>
    <dbReference type="NCBI Taxonomy" id="1750527"/>
    <lineage>
        <taxon>Bacteria</taxon>
        <taxon>Pseudomonadati</taxon>
        <taxon>Pseudomonadota</taxon>
        <taxon>Alphaproteobacteria</taxon>
        <taxon>Acetobacterales</taxon>
        <taxon>Roseomonadaceae</taxon>
        <taxon>Roseomonas</taxon>
    </lineage>
</organism>
<feature type="chain" id="PRO_5045081486" description="Rap1a immunity protein domain-containing protein" evidence="1">
    <location>
        <begin position="20"/>
        <end position="138"/>
    </location>
</feature>
<dbReference type="Pfam" id="PF18602">
    <property type="entry name" value="Rap1a"/>
    <property type="match status" value="1"/>
</dbReference>
<proteinExistence type="predicted"/>
<accession>A0ABN6P3Y1</accession>
<name>A0ABN6P3Y1_9PROT</name>
<gene>
    <name evidence="3" type="ORF">Rmf_23670</name>
</gene>
<reference evidence="3 4" key="1">
    <citation type="journal article" date="2016" name="Microbes Environ.">
        <title>Phylogenetically diverse aerobic anoxygenic phototrophic bacteria isolated from epilithic biofilms in Tama river, Japan.</title>
        <authorList>
            <person name="Hirose S."/>
            <person name="Matsuura K."/>
            <person name="Haruta S."/>
        </authorList>
    </citation>
    <scope>NUCLEOTIDE SEQUENCE [LARGE SCALE GENOMIC DNA]</scope>
    <source>
        <strain evidence="3 4">S08</strain>
    </source>
</reference>
<evidence type="ECO:0000256" key="1">
    <source>
        <dbReference type="SAM" id="SignalP"/>
    </source>
</evidence>
<evidence type="ECO:0000259" key="2">
    <source>
        <dbReference type="Pfam" id="PF18602"/>
    </source>
</evidence>
<keyword evidence="4" id="KW-1185">Reference proteome</keyword>
<feature type="domain" description="Rap1a immunity protein" evidence="2">
    <location>
        <begin position="33"/>
        <end position="127"/>
    </location>
</feature>
<feature type="signal peptide" evidence="1">
    <location>
        <begin position="1"/>
        <end position="19"/>
    </location>
</feature>
<dbReference type="EMBL" id="AP025637">
    <property type="protein sequence ID" value="BDG72438.1"/>
    <property type="molecule type" value="Genomic_DNA"/>
</dbReference>
<evidence type="ECO:0000313" key="3">
    <source>
        <dbReference type="EMBL" id="BDG72438.1"/>
    </source>
</evidence>
<dbReference type="InterPro" id="IPR041238">
    <property type="entry name" value="Rap1a"/>
</dbReference>
<sequence>MKIPHLLALALLAAGPAAAQGSAAANRGSHTATVAELGTLCAVPAGDPSFAHASGLCRGFLAGFAQYHAAMTQPGTRHRPLFCVPDPAPSGEQAAAAFAAWARANPQAGGELAVDGVARWFIATYPCPAAPTRRPASR</sequence>
<protein>
    <recommendedName>
        <fullName evidence="2">Rap1a immunity protein domain-containing protein</fullName>
    </recommendedName>
</protein>